<dbReference type="EMBL" id="JBHSKT010000006">
    <property type="protein sequence ID" value="MFC5271170.1"/>
    <property type="molecule type" value="Genomic_DNA"/>
</dbReference>
<evidence type="ECO:0000313" key="3">
    <source>
        <dbReference type="EMBL" id="MFC5271170.1"/>
    </source>
</evidence>
<sequence length="416" mass="46752">MKNFFRDIHLYLSLAAGLVIAVICFTGAALVFEKELQQTIYPERYLVKPKTERVSLEKMVAVVQQKVSGAKISGVKVYADPTRTVEISYQDPKDKAKGEKQKAEGKTVGAEGKKVGAKEEGKGEGKKGKGGKKEGGKEKNNTAFMNPYSGELISLYDHRNSFFYTMFATHRWLLADDIGKFITGVSTFIFLFILLTGIILWWPKNQIILKQRLRFKWDGGWKRMNHDLHIVLGFYSAIFLFAFAFTGLAWSFKWFNDAIYVVTNSENKKPEPPKSVLTENAKTVSFDQAFAAVKTLEPDAQFYNLNAPKEVDGVFSASALPLEPVHEKATNQYFFDQYSGKLLEKNLYADKNLGQRVRATFYPVHVGSIGGLPGRIIAFLACIAGVTFPVSGLILWLNRLRKKDKKKLKKAPEFAA</sequence>
<evidence type="ECO:0000313" key="4">
    <source>
        <dbReference type="Proteomes" id="UP001596161"/>
    </source>
</evidence>
<dbReference type="Proteomes" id="UP001596161">
    <property type="component" value="Unassembled WGS sequence"/>
</dbReference>
<comment type="caution">
    <text evidence="3">The sequence shown here is derived from an EMBL/GenBank/DDBJ whole genome shotgun (WGS) entry which is preliminary data.</text>
</comment>
<dbReference type="InterPro" id="IPR005625">
    <property type="entry name" value="PepSY-ass_TM"/>
</dbReference>
<proteinExistence type="predicted"/>
<dbReference type="RefSeq" id="WP_378017537.1">
    <property type="nucleotide sequence ID" value="NZ_JBHSKT010000006.1"/>
</dbReference>
<dbReference type="PANTHER" id="PTHR34219:SF3">
    <property type="entry name" value="BLL7967 PROTEIN"/>
    <property type="match status" value="1"/>
</dbReference>
<evidence type="ECO:0000256" key="1">
    <source>
        <dbReference type="SAM" id="MobiDB-lite"/>
    </source>
</evidence>
<feature type="transmembrane region" description="Helical" evidence="2">
    <location>
        <begin position="230"/>
        <end position="252"/>
    </location>
</feature>
<keyword evidence="2" id="KW-0812">Transmembrane</keyword>
<organism evidence="3 4">
    <name type="scientific">Adhaeribacter terreus</name>
    <dbReference type="NCBI Taxonomy" id="529703"/>
    <lineage>
        <taxon>Bacteria</taxon>
        <taxon>Pseudomonadati</taxon>
        <taxon>Bacteroidota</taxon>
        <taxon>Cytophagia</taxon>
        <taxon>Cytophagales</taxon>
        <taxon>Hymenobacteraceae</taxon>
        <taxon>Adhaeribacter</taxon>
    </lineage>
</organism>
<feature type="transmembrane region" description="Helical" evidence="2">
    <location>
        <begin position="12"/>
        <end position="32"/>
    </location>
</feature>
<dbReference type="PANTHER" id="PTHR34219">
    <property type="entry name" value="IRON-REGULATED INNER MEMBRANE PROTEIN-RELATED"/>
    <property type="match status" value="1"/>
</dbReference>
<accession>A0ABW0EDL9</accession>
<feature type="transmembrane region" description="Helical" evidence="2">
    <location>
        <begin position="376"/>
        <end position="397"/>
    </location>
</feature>
<feature type="region of interest" description="Disordered" evidence="1">
    <location>
        <begin position="89"/>
        <end position="142"/>
    </location>
</feature>
<protein>
    <submittedName>
        <fullName evidence="3">PepSY-associated TM helix domain-containing protein</fullName>
    </submittedName>
</protein>
<dbReference type="Pfam" id="PF03929">
    <property type="entry name" value="PepSY_TM"/>
    <property type="match status" value="1"/>
</dbReference>
<keyword evidence="2" id="KW-1133">Transmembrane helix</keyword>
<feature type="transmembrane region" description="Helical" evidence="2">
    <location>
        <begin position="181"/>
        <end position="202"/>
    </location>
</feature>
<reference evidence="4" key="1">
    <citation type="journal article" date="2019" name="Int. J. Syst. Evol. Microbiol.">
        <title>The Global Catalogue of Microorganisms (GCM) 10K type strain sequencing project: providing services to taxonomists for standard genome sequencing and annotation.</title>
        <authorList>
            <consortium name="The Broad Institute Genomics Platform"/>
            <consortium name="The Broad Institute Genome Sequencing Center for Infectious Disease"/>
            <person name="Wu L."/>
            <person name="Ma J."/>
        </authorList>
    </citation>
    <scope>NUCLEOTIDE SEQUENCE [LARGE SCALE GENOMIC DNA]</scope>
    <source>
        <strain evidence="4">KACC 12602</strain>
    </source>
</reference>
<evidence type="ECO:0000256" key="2">
    <source>
        <dbReference type="SAM" id="Phobius"/>
    </source>
</evidence>
<name>A0ABW0EDL9_9BACT</name>
<keyword evidence="2" id="KW-0472">Membrane</keyword>
<keyword evidence="4" id="KW-1185">Reference proteome</keyword>
<feature type="compositionally biased region" description="Basic and acidic residues" evidence="1">
    <location>
        <begin position="91"/>
        <end position="140"/>
    </location>
</feature>
<gene>
    <name evidence="3" type="ORF">ACFPIB_11150</name>
</gene>